<gene>
    <name evidence="2" type="ORF">BOLC2T08531H</name>
</gene>
<reference evidence="2" key="1">
    <citation type="submission" date="2018-11" db="EMBL/GenBank/DDBJ databases">
        <authorList>
            <consortium name="Genoscope - CEA"/>
            <person name="William W."/>
        </authorList>
    </citation>
    <scope>NUCLEOTIDE SEQUENCE</scope>
</reference>
<accession>A0A3P6CTZ5</accession>
<dbReference type="AlphaFoldDB" id="A0A3P6CTZ5"/>
<name>A0A3P6CTZ5_BRAOL</name>
<sequence>MAKNENKRRARDSRNLSQPEKLQDLQIAISKQHYHESFMVLG</sequence>
<dbReference type="EMBL" id="LR031874">
    <property type="protein sequence ID" value="VDD22267.1"/>
    <property type="molecule type" value="Genomic_DNA"/>
</dbReference>
<evidence type="ECO:0000256" key="1">
    <source>
        <dbReference type="SAM" id="MobiDB-lite"/>
    </source>
</evidence>
<protein>
    <submittedName>
        <fullName evidence="2">Uncharacterized protein</fullName>
    </submittedName>
</protein>
<feature type="region of interest" description="Disordered" evidence="1">
    <location>
        <begin position="1"/>
        <end position="22"/>
    </location>
</feature>
<evidence type="ECO:0000313" key="2">
    <source>
        <dbReference type="EMBL" id="VDD22267.1"/>
    </source>
</evidence>
<proteinExistence type="predicted"/>
<organism evidence="2">
    <name type="scientific">Brassica oleracea</name>
    <name type="common">Wild cabbage</name>
    <dbReference type="NCBI Taxonomy" id="3712"/>
    <lineage>
        <taxon>Eukaryota</taxon>
        <taxon>Viridiplantae</taxon>
        <taxon>Streptophyta</taxon>
        <taxon>Embryophyta</taxon>
        <taxon>Tracheophyta</taxon>
        <taxon>Spermatophyta</taxon>
        <taxon>Magnoliopsida</taxon>
        <taxon>eudicotyledons</taxon>
        <taxon>Gunneridae</taxon>
        <taxon>Pentapetalae</taxon>
        <taxon>rosids</taxon>
        <taxon>malvids</taxon>
        <taxon>Brassicales</taxon>
        <taxon>Brassicaceae</taxon>
        <taxon>Brassiceae</taxon>
        <taxon>Brassica</taxon>
    </lineage>
</organism>